<proteinExistence type="predicted"/>
<keyword evidence="1" id="KW-0472">Membrane</keyword>
<keyword evidence="3" id="KW-1185">Reference proteome</keyword>
<sequence>MGRSDWRAARRALARLLPRLFPPLVRPPLPPMVLSLALSVGLLAWMGAAAAHPSADRLVRVVHFEPRADGLAAYVRLSLPLLPRSGDIGYNRLESGRLFHYLDTAAAQARLERVGRLLADGHRLSANGEAVTARVLAVRIHRRGRVPPFTTLAQARVAAHTDAGAASGAAPELTETRHVLVDAELLYPVAAGAAGYPPLSFSSLADADPGGLADIANVLFFHEGGAVRTHTAAGPLASPVPLNPSLLGAARMFLLAGCEHILQGWDHLLFVLCLVLGPLRLKPIAWRITAFSVGHSLSLGAGLFGWMPSGGWFQPWVEVAIALSLLGAALAALHRGRGAGLPSVAAVGLVHGYGLAFGLRELLADSSAPPLATLLFFNLGVEAGQLLVAGLAWLALRAMQAWRAEWAPRLQSCVALACATVSLFWLAERIVAAL</sequence>
<evidence type="ECO:0000256" key="1">
    <source>
        <dbReference type="SAM" id="Phobius"/>
    </source>
</evidence>
<feature type="transmembrane region" description="Helical" evidence="1">
    <location>
        <begin position="340"/>
        <end position="359"/>
    </location>
</feature>
<gene>
    <name evidence="2" type="ORF">SAMN05216552_104159</name>
</gene>
<protein>
    <submittedName>
        <fullName evidence="2">HupE / UreJ protein</fullName>
    </submittedName>
</protein>
<feature type="transmembrane region" description="Helical" evidence="1">
    <location>
        <begin position="313"/>
        <end position="333"/>
    </location>
</feature>
<accession>A0A1I7LWY3</accession>
<dbReference type="Pfam" id="PF13795">
    <property type="entry name" value="HupE_UreJ_2"/>
    <property type="match status" value="1"/>
</dbReference>
<keyword evidence="1" id="KW-0812">Transmembrane</keyword>
<evidence type="ECO:0000313" key="2">
    <source>
        <dbReference type="EMBL" id="SFV14236.1"/>
    </source>
</evidence>
<name>A0A1I7LWY3_9BURK</name>
<feature type="transmembrane region" description="Helical" evidence="1">
    <location>
        <begin position="288"/>
        <end position="307"/>
    </location>
</feature>
<reference evidence="3" key="1">
    <citation type="submission" date="2016-10" db="EMBL/GenBank/DDBJ databases">
        <authorList>
            <person name="Varghese N."/>
            <person name="Submissions S."/>
        </authorList>
    </citation>
    <scope>NUCLEOTIDE SEQUENCE [LARGE SCALE GENOMIC DNA]</scope>
    <source>
        <strain evidence="3">CGMCC 1.11014</strain>
    </source>
</reference>
<dbReference type="EMBL" id="FPBO01000041">
    <property type="protein sequence ID" value="SFV14236.1"/>
    <property type="molecule type" value="Genomic_DNA"/>
</dbReference>
<dbReference type="Proteomes" id="UP000199391">
    <property type="component" value="Unassembled WGS sequence"/>
</dbReference>
<feature type="transmembrane region" description="Helical" evidence="1">
    <location>
        <begin position="371"/>
        <end position="396"/>
    </location>
</feature>
<dbReference type="RefSeq" id="WP_093559818.1">
    <property type="nucleotide sequence ID" value="NZ_FPBO01000041.1"/>
</dbReference>
<organism evidence="2 3">
    <name type="scientific">Pseudoduganella namucuonensis</name>
    <dbReference type="NCBI Taxonomy" id="1035707"/>
    <lineage>
        <taxon>Bacteria</taxon>
        <taxon>Pseudomonadati</taxon>
        <taxon>Pseudomonadota</taxon>
        <taxon>Betaproteobacteria</taxon>
        <taxon>Burkholderiales</taxon>
        <taxon>Oxalobacteraceae</taxon>
        <taxon>Telluria group</taxon>
        <taxon>Pseudoduganella</taxon>
    </lineage>
</organism>
<dbReference type="STRING" id="1035707.SAMN05216552_104159"/>
<evidence type="ECO:0000313" key="3">
    <source>
        <dbReference type="Proteomes" id="UP000199391"/>
    </source>
</evidence>
<keyword evidence="1" id="KW-1133">Transmembrane helix</keyword>
<dbReference type="OrthoDB" id="9808870at2"/>
<dbReference type="AlphaFoldDB" id="A0A1I7LWY3"/>
<dbReference type="InterPro" id="IPR032809">
    <property type="entry name" value="Put_HupE_UreJ"/>
</dbReference>